<evidence type="ECO:0000256" key="3">
    <source>
        <dbReference type="SAM" id="Coils"/>
    </source>
</evidence>
<dbReference type="Pfam" id="PF05266">
    <property type="entry name" value="DUF724"/>
    <property type="match status" value="1"/>
</dbReference>
<evidence type="ECO:0000256" key="2">
    <source>
        <dbReference type="ARBA" id="ARBA00022604"/>
    </source>
</evidence>
<keyword evidence="2" id="KW-0341">Growth regulation</keyword>
<keyword evidence="6" id="KW-1185">Reference proteome</keyword>
<sequence length="236" mass="27076">MGTRHPLEGLHHDGGSSRSSNVDKCDEPSDASNPAVLNNHEISEYQQEWPFVKRSPIWATIESLELYQNPPQKPHFLLLKIMKEDYREGLAIGHMVTFANVVQRTSKLQPDVPSDIIDNSLETLVELETHGFDVGAVRARLNELLARKAKLGELKDKLKQVEKELEKRNLEKSKIKEEVDELEAKMQELQEKLVQSVKKKNVKDEEIMMLQSNLYLVGNEIMDWKVEFEKLAATSF</sequence>
<dbReference type="Gramene" id="KVI00723">
    <property type="protein sequence ID" value="KVI00723"/>
    <property type="gene ID" value="Ccrd_021025"/>
</dbReference>
<organism evidence="5 6">
    <name type="scientific">Cynara cardunculus var. scolymus</name>
    <name type="common">Globe artichoke</name>
    <name type="synonym">Cynara scolymus</name>
    <dbReference type="NCBI Taxonomy" id="59895"/>
    <lineage>
        <taxon>Eukaryota</taxon>
        <taxon>Viridiplantae</taxon>
        <taxon>Streptophyta</taxon>
        <taxon>Embryophyta</taxon>
        <taxon>Tracheophyta</taxon>
        <taxon>Spermatophyta</taxon>
        <taxon>Magnoliopsida</taxon>
        <taxon>eudicotyledons</taxon>
        <taxon>Gunneridae</taxon>
        <taxon>Pentapetalae</taxon>
        <taxon>asterids</taxon>
        <taxon>campanulids</taxon>
        <taxon>Asterales</taxon>
        <taxon>Asteraceae</taxon>
        <taxon>Carduoideae</taxon>
        <taxon>Cardueae</taxon>
        <taxon>Carduinae</taxon>
        <taxon>Cynara</taxon>
    </lineage>
</organism>
<keyword evidence="1" id="KW-0813">Transport</keyword>
<name>A0A118K018_CYNCS</name>
<evidence type="ECO:0008006" key="7">
    <source>
        <dbReference type="Google" id="ProtNLM"/>
    </source>
</evidence>
<feature type="region of interest" description="Disordered" evidence="4">
    <location>
        <begin position="1"/>
        <end position="35"/>
    </location>
</feature>
<evidence type="ECO:0000313" key="5">
    <source>
        <dbReference type="EMBL" id="KVI00723.1"/>
    </source>
</evidence>
<protein>
    <recommendedName>
        <fullName evidence="7">Phospholipase-like protein</fullName>
    </recommendedName>
</protein>
<dbReference type="EMBL" id="LEKV01003319">
    <property type="protein sequence ID" value="KVI00723.1"/>
    <property type="molecule type" value="Genomic_DNA"/>
</dbReference>
<gene>
    <name evidence="5" type="ORF">Ccrd_021025</name>
</gene>
<reference evidence="5 6" key="1">
    <citation type="journal article" date="2016" name="Sci. Rep.">
        <title>The genome sequence of the outbreeding globe artichoke constructed de novo incorporating a phase-aware low-pass sequencing strategy of F1 progeny.</title>
        <authorList>
            <person name="Scaglione D."/>
            <person name="Reyes-Chin-Wo S."/>
            <person name="Acquadro A."/>
            <person name="Froenicke L."/>
            <person name="Portis E."/>
            <person name="Beitel C."/>
            <person name="Tirone M."/>
            <person name="Mauro R."/>
            <person name="Lo Monaco A."/>
            <person name="Mauromicale G."/>
            <person name="Faccioli P."/>
            <person name="Cattivelli L."/>
            <person name="Rieseberg L."/>
            <person name="Michelmore R."/>
            <person name="Lanteri S."/>
        </authorList>
    </citation>
    <scope>NUCLEOTIDE SEQUENCE [LARGE SCALE GENOMIC DNA]</scope>
    <source>
        <strain evidence="5">2C</strain>
    </source>
</reference>
<accession>A0A118K018</accession>
<evidence type="ECO:0000256" key="1">
    <source>
        <dbReference type="ARBA" id="ARBA00022448"/>
    </source>
</evidence>
<proteinExistence type="predicted"/>
<evidence type="ECO:0000313" key="6">
    <source>
        <dbReference type="Proteomes" id="UP000243975"/>
    </source>
</evidence>
<feature type="compositionally biased region" description="Basic and acidic residues" evidence="4">
    <location>
        <begin position="1"/>
        <end position="27"/>
    </location>
</feature>
<dbReference type="InterPro" id="IPR007930">
    <property type="entry name" value="DUF724"/>
</dbReference>
<dbReference type="Proteomes" id="UP000243975">
    <property type="component" value="Unassembled WGS sequence"/>
</dbReference>
<dbReference type="AlphaFoldDB" id="A0A118K018"/>
<evidence type="ECO:0000256" key="4">
    <source>
        <dbReference type="SAM" id="MobiDB-lite"/>
    </source>
</evidence>
<comment type="caution">
    <text evidence="5">The sequence shown here is derived from an EMBL/GenBank/DDBJ whole genome shotgun (WGS) entry which is preliminary data.</text>
</comment>
<dbReference type="OMA" id="HEISEYQ"/>
<keyword evidence="3" id="KW-0175">Coiled coil</keyword>
<feature type="coiled-coil region" evidence="3">
    <location>
        <begin position="141"/>
        <end position="206"/>
    </location>
</feature>